<dbReference type="RefSeq" id="XP_012333954.1">
    <property type="nucleotide sequence ID" value="XM_012478531.1"/>
</dbReference>
<evidence type="ECO:0000313" key="1">
    <source>
        <dbReference type="EMBL" id="KJP89444.1"/>
    </source>
</evidence>
<name>A0A0D9QQV3_PLAFR</name>
<evidence type="ECO:0000313" key="2">
    <source>
        <dbReference type="Proteomes" id="UP000054561"/>
    </source>
</evidence>
<sequence length="144" mass="16741">MFYIKILKKKIQKCKNCKKGKKLKKNSILITITCNITVNISAFKNVAHAGGLREGHEHKPIKTAAHHGILKMKRLHVIIFQKTRGEKKMYTNKCINERSKGKLKKNNKKYNSFVKLKKYCVNLKKIISLKLKNKVYTSMQKKKA</sequence>
<gene>
    <name evidence="1" type="ORF">AK88_00887</name>
</gene>
<dbReference type="VEuPathDB" id="PlasmoDB:AK88_00887"/>
<dbReference type="GeneID" id="24266201"/>
<organism evidence="1 2">
    <name type="scientific">Plasmodium fragile</name>
    <dbReference type="NCBI Taxonomy" id="5857"/>
    <lineage>
        <taxon>Eukaryota</taxon>
        <taxon>Sar</taxon>
        <taxon>Alveolata</taxon>
        <taxon>Apicomplexa</taxon>
        <taxon>Aconoidasida</taxon>
        <taxon>Haemosporida</taxon>
        <taxon>Plasmodiidae</taxon>
        <taxon>Plasmodium</taxon>
        <taxon>Plasmodium (Plasmodium)</taxon>
    </lineage>
</organism>
<protein>
    <submittedName>
        <fullName evidence="1">Uncharacterized protein</fullName>
    </submittedName>
</protein>
<dbReference type="Proteomes" id="UP000054561">
    <property type="component" value="Unassembled WGS sequence"/>
</dbReference>
<proteinExistence type="predicted"/>
<reference evidence="1 2" key="1">
    <citation type="submission" date="2014-03" db="EMBL/GenBank/DDBJ databases">
        <title>The Genome Sequence of Plasmodium fragile nilgiri.</title>
        <authorList>
            <consortium name="The Broad Institute Genomics Platform"/>
            <consortium name="The Broad Institute Genome Sequencing Center for Infectious Disease"/>
            <person name="Neafsey D."/>
            <person name="Duraisingh M."/>
            <person name="Young S.K."/>
            <person name="Zeng Q."/>
            <person name="Gargeya S."/>
            <person name="Abouelleil A."/>
            <person name="Alvarado L."/>
            <person name="Chapman S.B."/>
            <person name="Gainer-Dewar J."/>
            <person name="Goldberg J."/>
            <person name="Griggs A."/>
            <person name="Gujja S."/>
            <person name="Hansen M."/>
            <person name="Howarth C."/>
            <person name="Imamovic A."/>
            <person name="Larimer J."/>
            <person name="Pearson M."/>
            <person name="Poon T.W."/>
            <person name="Priest M."/>
            <person name="Roberts A."/>
            <person name="Saif S."/>
            <person name="Shea T."/>
            <person name="Sykes S."/>
            <person name="Wortman J."/>
            <person name="Nusbaum C."/>
            <person name="Birren B."/>
        </authorList>
    </citation>
    <scope>NUCLEOTIDE SEQUENCE [LARGE SCALE GENOMIC DNA]</scope>
    <source>
        <strain evidence="2">nilgiri</strain>
    </source>
</reference>
<accession>A0A0D9QQV3</accession>
<dbReference type="AlphaFoldDB" id="A0A0D9QQV3"/>
<keyword evidence="2" id="KW-1185">Reference proteome</keyword>
<dbReference type="EMBL" id="KQ001651">
    <property type="protein sequence ID" value="KJP89444.1"/>
    <property type="molecule type" value="Genomic_DNA"/>
</dbReference>